<dbReference type="InterPro" id="IPR001584">
    <property type="entry name" value="Integrase_cat-core"/>
</dbReference>
<dbReference type="RefSeq" id="XP_056691697.1">
    <property type="nucleotide sequence ID" value="XM_056835719.1"/>
</dbReference>
<organism evidence="4 5">
    <name type="scientific">Spinacia oleracea</name>
    <name type="common">Spinach</name>
    <dbReference type="NCBI Taxonomy" id="3562"/>
    <lineage>
        <taxon>Eukaryota</taxon>
        <taxon>Viridiplantae</taxon>
        <taxon>Streptophyta</taxon>
        <taxon>Embryophyta</taxon>
        <taxon>Tracheophyta</taxon>
        <taxon>Spermatophyta</taxon>
        <taxon>Magnoliopsida</taxon>
        <taxon>eudicotyledons</taxon>
        <taxon>Gunneridae</taxon>
        <taxon>Pentapetalae</taxon>
        <taxon>Caryophyllales</taxon>
        <taxon>Chenopodiaceae</taxon>
        <taxon>Chenopodioideae</taxon>
        <taxon>Anserineae</taxon>
        <taxon>Spinacia</taxon>
    </lineage>
</organism>
<dbReference type="PANTHER" id="PTHR42648">
    <property type="entry name" value="TRANSPOSASE, PUTATIVE-RELATED"/>
    <property type="match status" value="1"/>
</dbReference>
<dbReference type="GeneID" id="130467259"/>
<accession>A0ABM3R7X0</accession>
<dbReference type="InterPro" id="IPR029472">
    <property type="entry name" value="Copia-like_N"/>
</dbReference>
<feature type="region of interest" description="Disordered" evidence="2">
    <location>
        <begin position="577"/>
        <end position="647"/>
    </location>
</feature>
<proteinExistence type="predicted"/>
<dbReference type="InterPro" id="IPR036397">
    <property type="entry name" value="RNaseH_sf"/>
</dbReference>
<reference evidence="4" key="1">
    <citation type="journal article" date="2021" name="Nat. Commun.">
        <title>Genomic analyses provide insights into spinach domestication and the genetic basis of agronomic traits.</title>
        <authorList>
            <person name="Cai X."/>
            <person name="Sun X."/>
            <person name="Xu C."/>
            <person name="Sun H."/>
            <person name="Wang X."/>
            <person name="Ge C."/>
            <person name="Zhang Z."/>
            <person name="Wang Q."/>
            <person name="Fei Z."/>
            <person name="Jiao C."/>
            <person name="Wang Q."/>
        </authorList>
    </citation>
    <scope>NUCLEOTIDE SEQUENCE [LARGE SCALE GENOMIC DNA]</scope>
    <source>
        <strain evidence="4">cv. Varoflay</strain>
    </source>
</reference>
<dbReference type="Pfam" id="PF14244">
    <property type="entry name" value="Retrotran_gag_3"/>
    <property type="match status" value="1"/>
</dbReference>
<dbReference type="Proteomes" id="UP000813463">
    <property type="component" value="Chromosome 2"/>
</dbReference>
<evidence type="ECO:0000259" key="3">
    <source>
        <dbReference type="PROSITE" id="PS50994"/>
    </source>
</evidence>
<keyword evidence="4" id="KW-1185">Reference proteome</keyword>
<dbReference type="InterPro" id="IPR054722">
    <property type="entry name" value="PolX-like_BBD"/>
</dbReference>
<dbReference type="Gene3D" id="3.30.420.10">
    <property type="entry name" value="Ribonuclease H-like superfamily/Ribonuclease H"/>
    <property type="match status" value="1"/>
</dbReference>
<feature type="domain" description="Integrase catalytic" evidence="3">
    <location>
        <begin position="370"/>
        <end position="479"/>
    </location>
</feature>
<dbReference type="InterPro" id="IPR057670">
    <property type="entry name" value="SH3_retrovirus"/>
</dbReference>
<evidence type="ECO:0000313" key="4">
    <source>
        <dbReference type="Proteomes" id="UP000813463"/>
    </source>
</evidence>
<evidence type="ECO:0000256" key="1">
    <source>
        <dbReference type="ARBA" id="ARBA00022670"/>
    </source>
</evidence>
<dbReference type="SUPFAM" id="SSF53098">
    <property type="entry name" value="Ribonuclease H-like"/>
    <property type="match status" value="1"/>
</dbReference>
<dbReference type="PANTHER" id="PTHR42648:SF31">
    <property type="entry name" value="RNA-DIRECTED DNA POLYMERASE"/>
    <property type="match status" value="1"/>
</dbReference>
<dbReference type="Pfam" id="PF22936">
    <property type="entry name" value="Pol_BBD"/>
    <property type="match status" value="1"/>
</dbReference>
<evidence type="ECO:0000256" key="2">
    <source>
        <dbReference type="SAM" id="MobiDB-lite"/>
    </source>
</evidence>
<reference evidence="5" key="2">
    <citation type="submission" date="2025-08" db="UniProtKB">
        <authorList>
            <consortium name="RefSeq"/>
        </authorList>
    </citation>
    <scope>IDENTIFICATION</scope>
    <source>
        <tissue evidence="5">Leaf</tissue>
    </source>
</reference>
<protein>
    <recommendedName>
        <fullName evidence="3">Integrase catalytic domain-containing protein</fullName>
    </recommendedName>
</protein>
<keyword evidence="1" id="KW-0645">Protease</keyword>
<gene>
    <name evidence="5" type="primary">LOC130467259</name>
</gene>
<dbReference type="InterPro" id="IPR012337">
    <property type="entry name" value="RNaseH-like_sf"/>
</dbReference>
<evidence type="ECO:0000313" key="5">
    <source>
        <dbReference type="RefSeq" id="XP_056691697.1"/>
    </source>
</evidence>
<sequence>MCISNSKMLADQQEPSQNPNSAYYLSSSDLNATKLVSIEFKGKCFSDWRRSMMIALSAKNKLCFVDGSLNQPAPNSSNHRIWTRYVLPTISKAYGLLLQEEQQNEVHNHKHHSHTESTAFNGKFDNKPYKGSYNNIPNSQYAGAGNQYRSFTNRNNLYCEHCKMRNHTIDKCWKLHGYPKDFKGKGKRIAAAAQLDEYSPKENKTDEGSGVVHATFTEDQYTQLIKCLHTQLVASQAENSSSQSLGLETTYQPQGTFCLMSKLNRNWILDSGASDHMCSDLSLFKSFDPVIDGKHSITVTDGTEIQDPSKNKHTLLGKLEKGLYSLSEEFLGCVAESFCQICPLAKQTRFPFPNSCIRSTRPFKLLHQFLVDVATQFELSVKHIRSDNALDLTEGKMKELFLNKGILHQKSCSYTPQQNGVVERKHKHLLETTRALAFQSKLPDRYWNHCILTATYLINRMPLKSIDFCTPYERLYKTKPYLSQLRIFGCLCYITTPKIHRSKFDRRVEPCVFLGYPPNQKAYKVLNLATNTLIVSRDVIFYEKHIPFHYSPTPKQAYSTQFFLPITTPFTDSANTSSPILDSLSSPSTSSSPILTPSTSSSPTQSSEHSPSHVSNSSPIQSTEPPEPPQRKSTRVSKPPSHLNDFVCSKPVKHWCNLVAYDSLHEQ</sequence>
<name>A0ABM3R7X0_SPIOL</name>
<dbReference type="PROSITE" id="PS50994">
    <property type="entry name" value="INTEGRASE"/>
    <property type="match status" value="1"/>
</dbReference>
<dbReference type="InterPro" id="IPR039537">
    <property type="entry name" value="Retrotran_Ty1/copia-like"/>
</dbReference>
<dbReference type="Pfam" id="PF25597">
    <property type="entry name" value="SH3_retrovirus"/>
    <property type="match status" value="1"/>
</dbReference>
<feature type="region of interest" description="Disordered" evidence="2">
    <location>
        <begin position="1"/>
        <end position="21"/>
    </location>
</feature>
<keyword evidence="1" id="KW-0378">Hydrolase</keyword>
<feature type="compositionally biased region" description="Low complexity" evidence="2">
    <location>
        <begin position="577"/>
        <end position="622"/>
    </location>
</feature>